<organism evidence="1">
    <name type="scientific">Gaeumannomyces tritici (strain R3-111a-1)</name>
    <name type="common">Wheat and barley take-all root rot fungus</name>
    <name type="synonym">Gaeumannomyces graminis var. tritici</name>
    <dbReference type="NCBI Taxonomy" id="644352"/>
    <lineage>
        <taxon>Eukaryota</taxon>
        <taxon>Fungi</taxon>
        <taxon>Dikarya</taxon>
        <taxon>Ascomycota</taxon>
        <taxon>Pezizomycotina</taxon>
        <taxon>Sordariomycetes</taxon>
        <taxon>Sordariomycetidae</taxon>
        <taxon>Magnaporthales</taxon>
        <taxon>Magnaporthaceae</taxon>
        <taxon>Gaeumannomyces</taxon>
    </lineage>
</organism>
<reference evidence="1" key="3">
    <citation type="submission" date="2010-09" db="EMBL/GenBank/DDBJ databases">
        <title>Annotation of Gaeumannomyces graminis var. tritici R3-111a-1.</title>
        <authorList>
            <consortium name="The Broad Institute Genome Sequencing Platform"/>
            <person name="Ma L.-J."/>
            <person name="Dead R."/>
            <person name="Young S.K."/>
            <person name="Zeng Q."/>
            <person name="Gargeya S."/>
            <person name="Fitzgerald M."/>
            <person name="Haas B."/>
            <person name="Abouelleil A."/>
            <person name="Alvarado L."/>
            <person name="Arachchi H.M."/>
            <person name="Berlin A."/>
            <person name="Brown A."/>
            <person name="Chapman S.B."/>
            <person name="Chen Z."/>
            <person name="Dunbar C."/>
            <person name="Freedman E."/>
            <person name="Gearin G."/>
            <person name="Gellesch M."/>
            <person name="Goldberg J."/>
            <person name="Griggs A."/>
            <person name="Gujja S."/>
            <person name="Heiman D."/>
            <person name="Howarth C."/>
            <person name="Larson L."/>
            <person name="Lui A."/>
            <person name="MacDonald P.J.P."/>
            <person name="Mehta T."/>
            <person name="Montmayeur A."/>
            <person name="Murphy C."/>
            <person name="Neiman D."/>
            <person name="Pearson M."/>
            <person name="Priest M."/>
            <person name="Roberts A."/>
            <person name="Saif S."/>
            <person name="Shea T."/>
            <person name="Shenoy N."/>
            <person name="Sisk P."/>
            <person name="Stolte C."/>
            <person name="Sykes S."/>
            <person name="Yandava C."/>
            <person name="Wortman J."/>
            <person name="Nusbaum C."/>
            <person name="Birren B."/>
        </authorList>
    </citation>
    <scope>NUCLEOTIDE SEQUENCE</scope>
    <source>
        <strain evidence="1">R3-111a-1</strain>
    </source>
</reference>
<dbReference type="EnsemblFungi" id="EJT69443">
    <property type="protein sequence ID" value="EJT69443"/>
    <property type="gene ID" value="GGTG_13062"/>
</dbReference>
<protein>
    <submittedName>
        <fullName evidence="1 2">Uncharacterized protein</fullName>
    </submittedName>
</protein>
<dbReference type="eggNOG" id="ENOG502RNF9">
    <property type="taxonomic scope" value="Eukaryota"/>
</dbReference>
<dbReference type="RefSeq" id="XP_009229228.1">
    <property type="nucleotide sequence ID" value="XM_009230964.1"/>
</dbReference>
<dbReference type="HOGENOM" id="CLU_2542697_0_0_1"/>
<evidence type="ECO:0000313" key="2">
    <source>
        <dbReference type="EnsemblFungi" id="EJT69443"/>
    </source>
</evidence>
<dbReference type="Proteomes" id="UP000006039">
    <property type="component" value="Unassembled WGS sequence"/>
</dbReference>
<dbReference type="AlphaFoldDB" id="J3PHT1"/>
<dbReference type="GeneID" id="20353520"/>
<name>J3PHT1_GAET3</name>
<dbReference type="EMBL" id="GL385404">
    <property type="protein sequence ID" value="EJT69443.1"/>
    <property type="molecule type" value="Genomic_DNA"/>
</dbReference>
<dbReference type="VEuPathDB" id="FungiDB:GGTG_13062"/>
<reference evidence="2" key="5">
    <citation type="submission" date="2018-04" db="UniProtKB">
        <authorList>
            <consortium name="EnsemblFungi"/>
        </authorList>
    </citation>
    <scope>IDENTIFICATION</scope>
    <source>
        <strain evidence="2">R3-111a-1</strain>
    </source>
</reference>
<evidence type="ECO:0000313" key="1">
    <source>
        <dbReference type="EMBL" id="EJT69443.1"/>
    </source>
</evidence>
<reference evidence="1" key="2">
    <citation type="submission" date="2010-07" db="EMBL/GenBank/DDBJ databases">
        <authorList>
            <consortium name="The Broad Institute Genome Sequencing Platform"/>
            <consortium name="Broad Institute Genome Sequencing Center for Infectious Disease"/>
            <person name="Ma L.-J."/>
            <person name="Dead R."/>
            <person name="Young S."/>
            <person name="Zeng Q."/>
            <person name="Koehrsen M."/>
            <person name="Alvarado L."/>
            <person name="Berlin A."/>
            <person name="Chapman S.B."/>
            <person name="Chen Z."/>
            <person name="Freedman E."/>
            <person name="Gellesch M."/>
            <person name="Goldberg J."/>
            <person name="Griggs A."/>
            <person name="Gujja S."/>
            <person name="Heilman E.R."/>
            <person name="Heiman D."/>
            <person name="Hepburn T."/>
            <person name="Howarth C."/>
            <person name="Jen D."/>
            <person name="Larson L."/>
            <person name="Mehta T."/>
            <person name="Neiman D."/>
            <person name="Pearson M."/>
            <person name="Roberts A."/>
            <person name="Saif S."/>
            <person name="Shea T."/>
            <person name="Shenoy N."/>
            <person name="Sisk P."/>
            <person name="Stolte C."/>
            <person name="Sykes S."/>
            <person name="Walk T."/>
            <person name="White J."/>
            <person name="Yandava C."/>
            <person name="Haas B."/>
            <person name="Nusbaum C."/>
            <person name="Birren B."/>
        </authorList>
    </citation>
    <scope>NUCLEOTIDE SEQUENCE</scope>
    <source>
        <strain evidence="1">R3-111a-1</strain>
    </source>
</reference>
<evidence type="ECO:0000313" key="3">
    <source>
        <dbReference type="Proteomes" id="UP000006039"/>
    </source>
</evidence>
<reference evidence="3" key="1">
    <citation type="submission" date="2010-07" db="EMBL/GenBank/DDBJ databases">
        <title>The genome sequence of Gaeumannomyces graminis var. tritici strain R3-111a-1.</title>
        <authorList>
            <consortium name="The Broad Institute Genome Sequencing Platform"/>
            <person name="Ma L.-J."/>
            <person name="Dead R."/>
            <person name="Young S."/>
            <person name="Zeng Q."/>
            <person name="Koehrsen M."/>
            <person name="Alvarado L."/>
            <person name="Berlin A."/>
            <person name="Chapman S.B."/>
            <person name="Chen Z."/>
            <person name="Freedman E."/>
            <person name="Gellesch M."/>
            <person name="Goldberg J."/>
            <person name="Griggs A."/>
            <person name="Gujja S."/>
            <person name="Heilman E.R."/>
            <person name="Heiman D."/>
            <person name="Hepburn T."/>
            <person name="Howarth C."/>
            <person name="Jen D."/>
            <person name="Larson L."/>
            <person name="Mehta T."/>
            <person name="Neiman D."/>
            <person name="Pearson M."/>
            <person name="Roberts A."/>
            <person name="Saif S."/>
            <person name="Shea T."/>
            <person name="Shenoy N."/>
            <person name="Sisk P."/>
            <person name="Stolte C."/>
            <person name="Sykes S."/>
            <person name="Walk T."/>
            <person name="White J."/>
            <person name="Yandava C."/>
            <person name="Haas B."/>
            <person name="Nusbaum C."/>
            <person name="Birren B."/>
        </authorList>
    </citation>
    <scope>NUCLEOTIDE SEQUENCE [LARGE SCALE GENOMIC DNA]</scope>
    <source>
        <strain evidence="3">R3-111a-1</strain>
    </source>
</reference>
<sequence>MQPRQVQRHRPGEVVEGNLLMARTLYEFRGLVHGDDDPSDPGIKVMVHKYRIKTIDPSEPQHKWREWTAGNPVWVYRHWLGCS</sequence>
<keyword evidence="3" id="KW-1185">Reference proteome</keyword>
<dbReference type="OrthoDB" id="10450405at2759"/>
<accession>J3PHT1</accession>
<proteinExistence type="predicted"/>
<gene>
    <name evidence="2" type="primary">20353520</name>
    <name evidence="1" type="ORF">GGTG_13062</name>
</gene>
<reference evidence="2" key="4">
    <citation type="journal article" date="2015" name="G3 (Bethesda)">
        <title>Genome sequences of three phytopathogenic species of the Magnaporthaceae family of fungi.</title>
        <authorList>
            <person name="Okagaki L.H."/>
            <person name="Nunes C.C."/>
            <person name="Sailsbery J."/>
            <person name="Clay B."/>
            <person name="Brown D."/>
            <person name="John T."/>
            <person name="Oh Y."/>
            <person name="Young N."/>
            <person name="Fitzgerald M."/>
            <person name="Haas B.J."/>
            <person name="Zeng Q."/>
            <person name="Young S."/>
            <person name="Adiconis X."/>
            <person name="Fan L."/>
            <person name="Levin J.Z."/>
            <person name="Mitchell T.K."/>
            <person name="Okubara P.A."/>
            <person name="Farman M.L."/>
            <person name="Kohn L.M."/>
            <person name="Birren B."/>
            <person name="Ma L.-J."/>
            <person name="Dean R.A."/>
        </authorList>
    </citation>
    <scope>NUCLEOTIDE SEQUENCE</scope>
    <source>
        <strain evidence="2">R3-111a-1</strain>
    </source>
</reference>